<sequence>MGFDVITTICDYLDIWCLSIKYPFVEGAAAEPAKAIEANVVDTAANNNNNHSAAKAKTN</sequence>
<name>F0UQ59_AJEC8</name>
<dbReference type="EMBL" id="DS990640">
    <property type="protein sequence ID" value="EGC47902.1"/>
    <property type="molecule type" value="Genomic_DNA"/>
</dbReference>
<dbReference type="HOGENOM" id="CLU_2960198_0_0_1"/>
<dbReference type="Proteomes" id="UP000008142">
    <property type="component" value="Unassembled WGS sequence"/>
</dbReference>
<gene>
    <name evidence="1" type="ORF">HCEG_07117</name>
</gene>
<dbReference type="AlphaFoldDB" id="F0UQ59"/>
<proteinExistence type="predicted"/>
<reference evidence="2" key="1">
    <citation type="submission" date="2008-07" db="EMBL/GenBank/DDBJ databases">
        <title>Annotation of Ajellomyces capsulatus strain H88.</title>
        <authorList>
            <person name="Champion M."/>
            <person name="Cuomo C."/>
            <person name="Ma L.-J."/>
            <person name="Henn M.R."/>
            <person name="Sil A."/>
            <person name="Goldman B."/>
            <person name="Young S.K."/>
            <person name="Kodira C.D."/>
            <person name="Zeng Q."/>
            <person name="Koehrsen M."/>
            <person name="Alvarado L."/>
            <person name="Berlin A."/>
            <person name="Borenstein D."/>
            <person name="Chen Z."/>
            <person name="Engels R."/>
            <person name="Freedman E."/>
            <person name="Gellesch M."/>
            <person name="Goldberg J."/>
            <person name="Griggs A."/>
            <person name="Gujja S."/>
            <person name="Heiman D."/>
            <person name="Hepburn T."/>
            <person name="Howarth C."/>
            <person name="Jen D."/>
            <person name="Larson L."/>
            <person name="Lewis B."/>
            <person name="Mehta T."/>
            <person name="Park D."/>
            <person name="Pearson M."/>
            <person name="Roberts A."/>
            <person name="Saif S."/>
            <person name="Shea T."/>
            <person name="Shenoy N."/>
            <person name="Sisk P."/>
            <person name="Stolte C."/>
            <person name="Sykes S."/>
            <person name="Walk T."/>
            <person name="White J."/>
            <person name="Yandava C."/>
            <person name="Klein B."/>
            <person name="McEwen J.G."/>
            <person name="Puccia R."/>
            <person name="Goldman G.H."/>
            <person name="Felipe M.S."/>
            <person name="Nino-Vega G."/>
            <person name="San-Blas G."/>
            <person name="Taylor J."/>
            <person name="Mendoza L."/>
            <person name="Galagan J."/>
            <person name="Nusbaum C."/>
            <person name="Birren B."/>
        </authorList>
    </citation>
    <scope>NUCLEOTIDE SEQUENCE [LARGE SCALE GENOMIC DNA]</scope>
    <source>
        <strain evidence="2">H88</strain>
    </source>
</reference>
<dbReference type="STRING" id="544711.F0UQ59"/>
<evidence type="ECO:0000313" key="1">
    <source>
        <dbReference type="EMBL" id="EGC47902.1"/>
    </source>
</evidence>
<protein>
    <submittedName>
        <fullName evidence="1">Uncharacterized protein</fullName>
    </submittedName>
</protein>
<accession>F0UQ59</accession>
<evidence type="ECO:0000313" key="2">
    <source>
        <dbReference type="Proteomes" id="UP000008142"/>
    </source>
</evidence>
<organism evidence="2">
    <name type="scientific">Ajellomyces capsulatus (strain H88)</name>
    <name type="common">Darling's disease fungus</name>
    <name type="synonym">Histoplasma capsulatum</name>
    <dbReference type="NCBI Taxonomy" id="544711"/>
    <lineage>
        <taxon>Eukaryota</taxon>
        <taxon>Fungi</taxon>
        <taxon>Dikarya</taxon>
        <taxon>Ascomycota</taxon>
        <taxon>Pezizomycotina</taxon>
        <taxon>Eurotiomycetes</taxon>
        <taxon>Eurotiomycetidae</taxon>
        <taxon>Onygenales</taxon>
        <taxon>Ajellomycetaceae</taxon>
        <taxon>Histoplasma</taxon>
    </lineage>
</organism>